<comment type="function">
    <text evidence="5">May be an activator protein for the gylABX operon.</text>
</comment>
<feature type="domain" description="HTH iclR-type" evidence="7">
    <location>
        <begin position="12"/>
        <end position="73"/>
    </location>
</feature>
<dbReference type="InterPro" id="IPR029016">
    <property type="entry name" value="GAF-like_dom_sf"/>
</dbReference>
<evidence type="ECO:0000259" key="7">
    <source>
        <dbReference type="PROSITE" id="PS51077"/>
    </source>
</evidence>
<dbReference type="SUPFAM" id="SSF55781">
    <property type="entry name" value="GAF domain-like"/>
    <property type="match status" value="1"/>
</dbReference>
<protein>
    <recommendedName>
        <fullName evidence="6">Glycerol operon regulatory protein</fullName>
    </recommendedName>
</protein>
<gene>
    <name evidence="9" type="ORF">BJ968_004388</name>
</gene>
<dbReference type="SMART" id="SM00346">
    <property type="entry name" value="HTH_ICLR"/>
    <property type="match status" value="1"/>
</dbReference>
<reference evidence="9 10" key="1">
    <citation type="submission" date="2020-07" db="EMBL/GenBank/DDBJ databases">
        <title>Sequencing the genomes of 1000 actinobacteria strains.</title>
        <authorList>
            <person name="Klenk H.-P."/>
        </authorList>
    </citation>
    <scope>NUCLEOTIDE SEQUENCE [LARGE SCALE GENOMIC DNA]</scope>
    <source>
        <strain evidence="9 10">DSM 7487</strain>
    </source>
</reference>
<evidence type="ECO:0000256" key="1">
    <source>
        <dbReference type="ARBA" id="ARBA00022798"/>
    </source>
</evidence>
<evidence type="ECO:0000256" key="4">
    <source>
        <dbReference type="ARBA" id="ARBA00023163"/>
    </source>
</evidence>
<dbReference type="PROSITE" id="PS51077">
    <property type="entry name" value="HTH_ICLR"/>
    <property type="match status" value="1"/>
</dbReference>
<dbReference type="Pfam" id="PF01614">
    <property type="entry name" value="IclR_C"/>
    <property type="match status" value="1"/>
</dbReference>
<keyword evidence="10" id="KW-1185">Reference proteome</keyword>
<evidence type="ECO:0000256" key="5">
    <source>
        <dbReference type="ARBA" id="ARBA00058938"/>
    </source>
</evidence>
<dbReference type="GO" id="GO:0003677">
    <property type="term" value="F:DNA binding"/>
    <property type="evidence" value="ECO:0007669"/>
    <property type="project" value="UniProtKB-KW"/>
</dbReference>
<dbReference type="InterPro" id="IPR005471">
    <property type="entry name" value="Tscrpt_reg_IclR_N"/>
</dbReference>
<dbReference type="Gene3D" id="3.30.450.40">
    <property type="match status" value="1"/>
</dbReference>
<evidence type="ECO:0000259" key="8">
    <source>
        <dbReference type="PROSITE" id="PS51078"/>
    </source>
</evidence>
<keyword evidence="2" id="KW-0805">Transcription regulation</keyword>
<evidence type="ECO:0000313" key="10">
    <source>
        <dbReference type="Proteomes" id="UP000521922"/>
    </source>
</evidence>
<evidence type="ECO:0000256" key="6">
    <source>
        <dbReference type="ARBA" id="ARBA00070406"/>
    </source>
</evidence>
<comment type="caution">
    <text evidence="9">The sequence shown here is derived from an EMBL/GenBank/DDBJ whole genome shotgun (WGS) entry which is preliminary data.</text>
</comment>
<dbReference type="InterPro" id="IPR036388">
    <property type="entry name" value="WH-like_DNA-bd_sf"/>
</dbReference>
<dbReference type="Pfam" id="PF09339">
    <property type="entry name" value="HTH_IclR"/>
    <property type="match status" value="1"/>
</dbReference>
<dbReference type="GO" id="GO:0045892">
    <property type="term" value="P:negative regulation of DNA-templated transcription"/>
    <property type="evidence" value="ECO:0007669"/>
    <property type="project" value="TreeGrafter"/>
</dbReference>
<accession>A0A7Y9J3B7</accession>
<dbReference type="AlphaFoldDB" id="A0A7Y9J3B7"/>
<keyword evidence="4" id="KW-0804">Transcription</keyword>
<dbReference type="RefSeq" id="WP_218885230.1">
    <property type="nucleotide sequence ID" value="NZ_BAAAGN010000015.1"/>
</dbReference>
<sequence>MPPHQAHRPSTVQSVDRAVSLLQALALRGSAGLTELSLDVGIHKSTVFRLLATLEARGLVEQDAGRGRYRLGQTARRLAAGATGSTDVAASAHPIAQELATTAGETVNVVISDGQEVVTVDQVTGGAIVSSSDWVGRRAPLHATAAGKVFLAAMAPAQLTAALRAGLPRLTDATITDRSALRAQLAEVRARGWASVFEEHEVGLVVIAAPLRDADGRTVGALTLGGPSYRVNAATLPGLTELLLDAAARASWRLGHLKPG</sequence>
<keyword evidence="1" id="KW-0319">Glycerol metabolism</keyword>
<dbReference type="PANTHER" id="PTHR30136:SF24">
    <property type="entry name" value="HTH-TYPE TRANSCRIPTIONAL REPRESSOR ALLR"/>
    <property type="match status" value="1"/>
</dbReference>
<evidence type="ECO:0000256" key="2">
    <source>
        <dbReference type="ARBA" id="ARBA00023015"/>
    </source>
</evidence>
<dbReference type="InterPro" id="IPR036390">
    <property type="entry name" value="WH_DNA-bd_sf"/>
</dbReference>
<dbReference type="FunFam" id="1.10.10.10:FF:000056">
    <property type="entry name" value="IclR family transcriptional regulator"/>
    <property type="match status" value="1"/>
</dbReference>
<dbReference type="Proteomes" id="UP000521922">
    <property type="component" value="Unassembled WGS sequence"/>
</dbReference>
<dbReference type="SUPFAM" id="SSF46785">
    <property type="entry name" value="Winged helix' DNA-binding domain"/>
    <property type="match status" value="1"/>
</dbReference>
<dbReference type="PANTHER" id="PTHR30136">
    <property type="entry name" value="HELIX-TURN-HELIX TRANSCRIPTIONAL REGULATOR, ICLR FAMILY"/>
    <property type="match status" value="1"/>
</dbReference>
<dbReference type="GO" id="GO:0003700">
    <property type="term" value="F:DNA-binding transcription factor activity"/>
    <property type="evidence" value="ECO:0007669"/>
    <property type="project" value="TreeGrafter"/>
</dbReference>
<proteinExistence type="predicted"/>
<dbReference type="EMBL" id="JACCBB010000001">
    <property type="protein sequence ID" value="NYD24848.1"/>
    <property type="molecule type" value="Genomic_DNA"/>
</dbReference>
<dbReference type="InterPro" id="IPR050707">
    <property type="entry name" value="HTH_MetabolicPath_Reg"/>
</dbReference>
<name>A0A7Y9J3B7_9ACTN</name>
<dbReference type="Gene3D" id="1.10.10.10">
    <property type="entry name" value="Winged helix-like DNA-binding domain superfamily/Winged helix DNA-binding domain"/>
    <property type="match status" value="1"/>
</dbReference>
<organism evidence="9 10">
    <name type="scientific">Kineococcus aurantiacus</name>
    <dbReference type="NCBI Taxonomy" id="37633"/>
    <lineage>
        <taxon>Bacteria</taxon>
        <taxon>Bacillati</taxon>
        <taxon>Actinomycetota</taxon>
        <taxon>Actinomycetes</taxon>
        <taxon>Kineosporiales</taxon>
        <taxon>Kineosporiaceae</taxon>
        <taxon>Kineococcus</taxon>
    </lineage>
</organism>
<evidence type="ECO:0000313" key="9">
    <source>
        <dbReference type="EMBL" id="NYD24848.1"/>
    </source>
</evidence>
<feature type="domain" description="IclR-ED" evidence="8">
    <location>
        <begin position="74"/>
        <end position="256"/>
    </location>
</feature>
<evidence type="ECO:0000256" key="3">
    <source>
        <dbReference type="ARBA" id="ARBA00023125"/>
    </source>
</evidence>
<dbReference type="InterPro" id="IPR014757">
    <property type="entry name" value="Tscrpt_reg_IclR_C"/>
</dbReference>
<dbReference type="GO" id="GO:0006071">
    <property type="term" value="P:glycerol metabolic process"/>
    <property type="evidence" value="ECO:0007669"/>
    <property type="project" value="UniProtKB-KW"/>
</dbReference>
<keyword evidence="3 9" id="KW-0238">DNA-binding</keyword>
<dbReference type="PROSITE" id="PS51078">
    <property type="entry name" value="ICLR_ED"/>
    <property type="match status" value="1"/>
</dbReference>